<dbReference type="RefSeq" id="WP_154529185.1">
    <property type="nucleotide sequence ID" value="NZ_VUNH01000009.1"/>
</dbReference>
<keyword evidence="3" id="KW-1185">Reference proteome</keyword>
<evidence type="ECO:0000313" key="2">
    <source>
        <dbReference type="EMBL" id="MST56099.1"/>
    </source>
</evidence>
<sequence>MIQIDARGKACPEPVIMTKNALADNPDAVAVRVDNVPAAQNVSRFFESKGYKAVVSGEGKDFTVTGARDGSAPAPESCGCDLVPSARLKNAVFIAHSRIGGDDPQLGEVLMKAFLGTLVQYDENERPSVIALMNEGVTLAEQGTSSAETLRDYVARGGTVLVCGTCLKHFGLMEKVGVGIVSNMFEIVSTLLACNTLSL</sequence>
<dbReference type="AlphaFoldDB" id="A0A6L5YD42"/>
<accession>A0A6L5YD42</accession>
<dbReference type="EMBL" id="VUNH01000009">
    <property type="protein sequence ID" value="MST56099.1"/>
    <property type="molecule type" value="Genomic_DNA"/>
</dbReference>
<evidence type="ECO:0000259" key="1">
    <source>
        <dbReference type="Pfam" id="PF01206"/>
    </source>
</evidence>
<organism evidence="2 3">
    <name type="scientific">Pyramidobacter porci</name>
    <dbReference type="NCBI Taxonomy" id="2605789"/>
    <lineage>
        <taxon>Bacteria</taxon>
        <taxon>Thermotogati</taxon>
        <taxon>Synergistota</taxon>
        <taxon>Synergistia</taxon>
        <taxon>Synergistales</taxon>
        <taxon>Dethiosulfovibrionaceae</taxon>
        <taxon>Pyramidobacter</taxon>
    </lineage>
</organism>
<protein>
    <submittedName>
        <fullName evidence="2">Sulfurtransferase-like selenium metabolism protein YedF</fullName>
    </submittedName>
</protein>
<keyword evidence="2" id="KW-0808">Transferase</keyword>
<dbReference type="SUPFAM" id="SSF75169">
    <property type="entry name" value="DsrEFH-like"/>
    <property type="match status" value="1"/>
</dbReference>
<evidence type="ECO:0000313" key="3">
    <source>
        <dbReference type="Proteomes" id="UP000473699"/>
    </source>
</evidence>
<dbReference type="NCBIfam" id="TIGR03527">
    <property type="entry name" value="selenium_YedF"/>
    <property type="match status" value="1"/>
</dbReference>
<proteinExistence type="predicted"/>
<reference evidence="2 3" key="1">
    <citation type="submission" date="2019-08" db="EMBL/GenBank/DDBJ databases">
        <title>In-depth cultivation of the pig gut microbiome towards novel bacterial diversity and tailored functional studies.</title>
        <authorList>
            <person name="Wylensek D."/>
            <person name="Hitch T.C.A."/>
            <person name="Clavel T."/>
        </authorList>
    </citation>
    <scope>NUCLEOTIDE SEQUENCE [LARGE SCALE GENOMIC DNA]</scope>
    <source>
        <strain evidence="2 3">SM-530-WT-4B</strain>
    </source>
</reference>
<dbReference type="Gene3D" id="3.30.110.40">
    <property type="entry name" value="TusA-like domain"/>
    <property type="match status" value="1"/>
</dbReference>
<name>A0A6L5YD42_9BACT</name>
<dbReference type="InterPro" id="IPR027396">
    <property type="entry name" value="DsrEFH-like"/>
</dbReference>
<dbReference type="InterPro" id="IPR036868">
    <property type="entry name" value="TusA-like_sf"/>
</dbReference>
<gene>
    <name evidence="2" type="primary">yedF</name>
    <name evidence="2" type="ORF">FYJ74_08650</name>
</gene>
<dbReference type="SUPFAM" id="SSF64307">
    <property type="entry name" value="SirA-like"/>
    <property type="match status" value="1"/>
</dbReference>
<dbReference type="Proteomes" id="UP000473699">
    <property type="component" value="Unassembled WGS sequence"/>
</dbReference>
<dbReference type="Pfam" id="PF01206">
    <property type="entry name" value="TusA"/>
    <property type="match status" value="1"/>
</dbReference>
<dbReference type="InterPro" id="IPR001455">
    <property type="entry name" value="TusA-like"/>
</dbReference>
<feature type="domain" description="UPF0033" evidence="1">
    <location>
        <begin position="2"/>
        <end position="62"/>
    </location>
</feature>
<dbReference type="InterPro" id="IPR019870">
    <property type="entry name" value="Se_metab_YedF"/>
</dbReference>
<dbReference type="GO" id="GO:0016740">
    <property type="term" value="F:transferase activity"/>
    <property type="evidence" value="ECO:0007669"/>
    <property type="project" value="UniProtKB-KW"/>
</dbReference>
<comment type="caution">
    <text evidence="2">The sequence shown here is derived from an EMBL/GenBank/DDBJ whole genome shotgun (WGS) entry which is preliminary data.</text>
</comment>